<evidence type="ECO:0000313" key="1">
    <source>
        <dbReference type="EMBL" id="KAG5413813.1"/>
    </source>
</evidence>
<comment type="caution">
    <text evidence="1">The sequence shown here is derived from an EMBL/GenBank/DDBJ whole genome shotgun (WGS) entry which is preliminary data.</text>
</comment>
<evidence type="ECO:0000313" key="2">
    <source>
        <dbReference type="Proteomes" id="UP000823674"/>
    </source>
</evidence>
<dbReference type="Proteomes" id="UP000823674">
    <property type="component" value="Chromosome A01"/>
</dbReference>
<dbReference type="EMBL" id="JADBGQ010000001">
    <property type="protein sequence ID" value="KAG5413813.1"/>
    <property type="molecule type" value="Genomic_DNA"/>
</dbReference>
<sequence length="118" mass="13286">MRSPALSLSNNPLFSTSALDEVVYFCKLQSNRYNLHKSYLLAFYTADEGQAQISALHLIEAREARKTPHVRTPEIFKLQIFFRLGSQGFEHTEVDPAAVFVCFLQASSEECVCKLALA</sequence>
<keyword evidence="2" id="KW-1185">Reference proteome</keyword>
<accession>A0ABQ7NSF9</accession>
<organism evidence="1 2">
    <name type="scientific">Brassica rapa subsp. trilocularis</name>
    <dbReference type="NCBI Taxonomy" id="1813537"/>
    <lineage>
        <taxon>Eukaryota</taxon>
        <taxon>Viridiplantae</taxon>
        <taxon>Streptophyta</taxon>
        <taxon>Embryophyta</taxon>
        <taxon>Tracheophyta</taxon>
        <taxon>Spermatophyta</taxon>
        <taxon>Magnoliopsida</taxon>
        <taxon>eudicotyledons</taxon>
        <taxon>Gunneridae</taxon>
        <taxon>Pentapetalae</taxon>
        <taxon>rosids</taxon>
        <taxon>malvids</taxon>
        <taxon>Brassicales</taxon>
        <taxon>Brassicaceae</taxon>
        <taxon>Brassiceae</taxon>
        <taxon>Brassica</taxon>
    </lineage>
</organism>
<proteinExistence type="predicted"/>
<reference evidence="1 2" key="1">
    <citation type="submission" date="2021-03" db="EMBL/GenBank/DDBJ databases">
        <authorList>
            <person name="King G.J."/>
            <person name="Bancroft I."/>
            <person name="Baten A."/>
            <person name="Bloomfield J."/>
            <person name="Borpatragohain P."/>
            <person name="He Z."/>
            <person name="Irish N."/>
            <person name="Irwin J."/>
            <person name="Liu K."/>
            <person name="Mauleon R.P."/>
            <person name="Moore J."/>
            <person name="Morris R."/>
            <person name="Ostergaard L."/>
            <person name="Wang B."/>
            <person name="Wells R."/>
        </authorList>
    </citation>
    <scope>NUCLEOTIDE SEQUENCE [LARGE SCALE GENOMIC DNA]</scope>
    <source>
        <strain evidence="1">R-o-18</strain>
        <tissue evidence="1">Leaf</tissue>
    </source>
</reference>
<name>A0ABQ7NSF9_BRACM</name>
<gene>
    <name evidence="1" type="primary">A01g502340.1_BraROA</name>
    <name evidence="1" type="ORF">IGI04_001380</name>
</gene>
<protein>
    <submittedName>
        <fullName evidence="1">Uncharacterized protein</fullName>
    </submittedName>
</protein>